<dbReference type="VEuPathDB" id="FungiDB:PV07_08722"/>
<name>A0A0D2C541_9EURO</name>
<proteinExistence type="predicted"/>
<evidence type="ECO:0000313" key="1">
    <source>
        <dbReference type="EMBL" id="KIW25555.1"/>
    </source>
</evidence>
<dbReference type="EMBL" id="KN847044">
    <property type="protein sequence ID" value="KIW25555.1"/>
    <property type="molecule type" value="Genomic_DNA"/>
</dbReference>
<organism evidence="1 2">
    <name type="scientific">Cladophialophora immunda</name>
    <dbReference type="NCBI Taxonomy" id="569365"/>
    <lineage>
        <taxon>Eukaryota</taxon>
        <taxon>Fungi</taxon>
        <taxon>Dikarya</taxon>
        <taxon>Ascomycota</taxon>
        <taxon>Pezizomycotina</taxon>
        <taxon>Eurotiomycetes</taxon>
        <taxon>Chaetothyriomycetidae</taxon>
        <taxon>Chaetothyriales</taxon>
        <taxon>Herpotrichiellaceae</taxon>
        <taxon>Cladophialophora</taxon>
    </lineage>
</organism>
<gene>
    <name evidence="1" type="ORF">PV07_08722</name>
</gene>
<dbReference type="Proteomes" id="UP000054466">
    <property type="component" value="Unassembled WGS sequence"/>
</dbReference>
<dbReference type="GeneID" id="27347916"/>
<dbReference type="OrthoDB" id="5430692at2759"/>
<evidence type="ECO:0000313" key="2">
    <source>
        <dbReference type="Proteomes" id="UP000054466"/>
    </source>
</evidence>
<sequence length="113" mass="12900">MGTEERQKASYWRSPYSISSIRIKARAQVAKREAQAKKKQIPPFVQKLNSFLEDGRNTHLIRELINSVLQLGLDLLLGFTDIVQSYMADESGLRQSYKNTSWFGALTVPQARL</sequence>
<dbReference type="HOGENOM" id="CLU_2133248_0_0_1"/>
<accession>A0A0D2C541</accession>
<dbReference type="AlphaFoldDB" id="A0A0D2C541"/>
<dbReference type="RefSeq" id="XP_016245771.1">
    <property type="nucleotide sequence ID" value="XM_016395915.1"/>
</dbReference>
<protein>
    <submittedName>
        <fullName evidence="1">Uncharacterized protein</fullName>
    </submittedName>
</protein>
<keyword evidence="2" id="KW-1185">Reference proteome</keyword>
<reference evidence="1 2" key="1">
    <citation type="submission" date="2015-01" db="EMBL/GenBank/DDBJ databases">
        <title>The Genome Sequence of Cladophialophora immunda CBS83496.</title>
        <authorList>
            <consortium name="The Broad Institute Genomics Platform"/>
            <person name="Cuomo C."/>
            <person name="de Hoog S."/>
            <person name="Gorbushina A."/>
            <person name="Stielow B."/>
            <person name="Teixiera M."/>
            <person name="Abouelleil A."/>
            <person name="Chapman S.B."/>
            <person name="Priest M."/>
            <person name="Young S.K."/>
            <person name="Wortman J."/>
            <person name="Nusbaum C."/>
            <person name="Birren B."/>
        </authorList>
    </citation>
    <scope>NUCLEOTIDE SEQUENCE [LARGE SCALE GENOMIC DNA]</scope>
    <source>
        <strain evidence="1 2">CBS 83496</strain>
    </source>
</reference>